<keyword evidence="2" id="KW-1185">Reference proteome</keyword>
<gene>
    <name evidence="1" type="ORF">J2Z43_001777</name>
</gene>
<protein>
    <submittedName>
        <fullName evidence="1">Uncharacterized protein</fullName>
    </submittedName>
</protein>
<accession>A0ABS4EBS0</accession>
<evidence type="ECO:0000313" key="1">
    <source>
        <dbReference type="EMBL" id="MBP1855382.1"/>
    </source>
</evidence>
<sequence length="74" mass="8878">MLRRDRNTCYKIVQQILIELRRDGYLSELELADYIDTIFKAEYSNRNNTDEMKALVSREVLKDHEYKAYLEGCI</sequence>
<name>A0ABS4EBS0_9FIRM</name>
<organism evidence="1 2">
    <name type="scientific">Metaclostridioides mangenotii</name>
    <dbReference type="NCBI Taxonomy" id="1540"/>
    <lineage>
        <taxon>Bacteria</taxon>
        <taxon>Bacillati</taxon>
        <taxon>Bacillota</taxon>
        <taxon>Clostridia</taxon>
        <taxon>Peptostreptococcales</taxon>
        <taxon>Peptostreptococcaceae</taxon>
        <taxon>Metaclostridioides</taxon>
    </lineage>
</organism>
<dbReference type="EMBL" id="JAGGJX010000003">
    <property type="protein sequence ID" value="MBP1855382.1"/>
    <property type="molecule type" value="Genomic_DNA"/>
</dbReference>
<reference evidence="1 2" key="1">
    <citation type="submission" date="2021-03" db="EMBL/GenBank/DDBJ databases">
        <title>Genomic Encyclopedia of Type Strains, Phase IV (KMG-IV): sequencing the most valuable type-strain genomes for metagenomic binning, comparative biology and taxonomic classification.</title>
        <authorList>
            <person name="Goeker M."/>
        </authorList>
    </citation>
    <scope>NUCLEOTIDE SEQUENCE [LARGE SCALE GENOMIC DNA]</scope>
    <source>
        <strain evidence="1 2">DSM 1289</strain>
    </source>
</reference>
<dbReference type="Proteomes" id="UP000767291">
    <property type="component" value="Unassembled WGS sequence"/>
</dbReference>
<comment type="caution">
    <text evidence="1">The sequence shown here is derived from an EMBL/GenBank/DDBJ whole genome shotgun (WGS) entry which is preliminary data.</text>
</comment>
<evidence type="ECO:0000313" key="2">
    <source>
        <dbReference type="Proteomes" id="UP000767291"/>
    </source>
</evidence>
<dbReference type="RefSeq" id="WP_209456827.1">
    <property type="nucleotide sequence ID" value="NZ_BAAACS010000012.1"/>
</dbReference>
<proteinExistence type="predicted"/>